<feature type="compositionally biased region" description="Polar residues" evidence="1">
    <location>
        <begin position="323"/>
        <end position="337"/>
    </location>
</feature>
<comment type="caution">
    <text evidence="2">The sequence shown here is derived from an EMBL/GenBank/DDBJ whole genome shotgun (WGS) entry which is preliminary data.</text>
</comment>
<feature type="compositionally biased region" description="Basic and acidic residues" evidence="1">
    <location>
        <begin position="339"/>
        <end position="353"/>
    </location>
</feature>
<reference evidence="2 3" key="1">
    <citation type="submission" date="2017-11" db="EMBL/GenBank/DDBJ databases">
        <title>De novo assembly and phasing of dikaryotic genomes from two isolates of Puccinia coronata f. sp. avenae, the causal agent of oat crown rust.</title>
        <authorList>
            <person name="Miller M.E."/>
            <person name="Zhang Y."/>
            <person name="Omidvar V."/>
            <person name="Sperschneider J."/>
            <person name="Schwessinger B."/>
            <person name="Raley C."/>
            <person name="Palmer J.M."/>
            <person name="Garnica D."/>
            <person name="Upadhyaya N."/>
            <person name="Rathjen J."/>
            <person name="Taylor J.M."/>
            <person name="Park R.F."/>
            <person name="Dodds P.N."/>
            <person name="Hirsch C.D."/>
            <person name="Kianian S.F."/>
            <person name="Figueroa M."/>
        </authorList>
    </citation>
    <scope>NUCLEOTIDE SEQUENCE [LARGE SCALE GENOMIC DNA]</scope>
    <source>
        <strain evidence="2">12NC29</strain>
    </source>
</reference>
<name>A0A2N5UJR3_9BASI</name>
<evidence type="ECO:0000256" key="1">
    <source>
        <dbReference type="SAM" id="MobiDB-lite"/>
    </source>
</evidence>
<gene>
    <name evidence="2" type="ORF">PCANC_21308</name>
</gene>
<dbReference type="Proteomes" id="UP000235388">
    <property type="component" value="Unassembled WGS sequence"/>
</dbReference>
<dbReference type="OrthoDB" id="10561294at2759"/>
<dbReference type="AlphaFoldDB" id="A0A2N5UJR3"/>
<protein>
    <submittedName>
        <fullName evidence="2">Uncharacterized protein</fullName>
    </submittedName>
</protein>
<proteinExistence type="predicted"/>
<evidence type="ECO:0000313" key="3">
    <source>
        <dbReference type="Proteomes" id="UP000235388"/>
    </source>
</evidence>
<accession>A0A2N5UJR3</accession>
<evidence type="ECO:0000313" key="2">
    <source>
        <dbReference type="EMBL" id="PLW38000.1"/>
    </source>
</evidence>
<feature type="region of interest" description="Disordered" evidence="1">
    <location>
        <begin position="319"/>
        <end position="372"/>
    </location>
</feature>
<sequence length="372" mass="41851">MAIKNKLFIDPVLDHLGLATRIKGSTCYNNFCQYNPEASQINADKSKSSQLRAHEMGILWQKQSDKDRWYDLDFLDSLPNPYEASAKQAQEEAEASTHKKKKSYVNMKPDQWANKLKKLSSAYGVEGLLLLALRDKNQTTITSGGSIMGVQFLDMFPEEMDLRTDFVNYVKGQKAIVKVTGSLPPPPKKTRKQRTGKNDLLDEKYAKHNKGKETENLAEIRPLIVGELNKVSNGRWKVLSGWPGTHTISALAKLGVKIKVKDNELKIVPKDFCHQLDRLCNGELHRLLVAVGKGWFKLDPIESESVDVKYEEHVEVDLEGANTLPQVPRSSGVSQTADKPVDKRTKGKNEHSKIRPRPNNPKNKPNQTARSS</sequence>
<keyword evidence="3" id="KW-1185">Reference proteome</keyword>
<organism evidence="2 3">
    <name type="scientific">Puccinia coronata f. sp. avenae</name>
    <dbReference type="NCBI Taxonomy" id="200324"/>
    <lineage>
        <taxon>Eukaryota</taxon>
        <taxon>Fungi</taxon>
        <taxon>Dikarya</taxon>
        <taxon>Basidiomycota</taxon>
        <taxon>Pucciniomycotina</taxon>
        <taxon>Pucciniomycetes</taxon>
        <taxon>Pucciniales</taxon>
        <taxon>Pucciniaceae</taxon>
        <taxon>Puccinia</taxon>
    </lineage>
</organism>
<dbReference type="EMBL" id="PGCJ01000214">
    <property type="protein sequence ID" value="PLW38000.1"/>
    <property type="molecule type" value="Genomic_DNA"/>
</dbReference>